<evidence type="ECO:0000256" key="1">
    <source>
        <dbReference type="ARBA" id="ARBA00022614"/>
    </source>
</evidence>
<reference evidence="3 4" key="1">
    <citation type="journal article" date="2021" name="DNA Res.">
        <title>Genome analysis of Candida subhashii reveals its hybrid nature and dual mitochondrial genome conformations.</title>
        <authorList>
            <person name="Mixao V."/>
            <person name="Hegedusova E."/>
            <person name="Saus E."/>
            <person name="Pryszcz L.P."/>
            <person name="Cillingova A."/>
            <person name="Nosek J."/>
            <person name="Gabaldon T."/>
        </authorList>
    </citation>
    <scope>NUCLEOTIDE SEQUENCE [LARGE SCALE GENOMIC DNA]</scope>
    <source>
        <strain evidence="3 4">CBS 10753</strain>
    </source>
</reference>
<evidence type="ECO:0000256" key="2">
    <source>
        <dbReference type="ARBA" id="ARBA00022737"/>
    </source>
</evidence>
<organism evidence="3 4">
    <name type="scientific">[Candida] subhashii</name>
    <dbReference type="NCBI Taxonomy" id="561895"/>
    <lineage>
        <taxon>Eukaryota</taxon>
        <taxon>Fungi</taxon>
        <taxon>Dikarya</taxon>
        <taxon>Ascomycota</taxon>
        <taxon>Saccharomycotina</taxon>
        <taxon>Pichiomycetes</taxon>
        <taxon>Debaryomycetaceae</taxon>
        <taxon>Spathaspora</taxon>
    </lineage>
</organism>
<keyword evidence="2" id="KW-0677">Repeat</keyword>
<name>A0A8J5Q3A9_9ASCO</name>
<dbReference type="InterPro" id="IPR001611">
    <property type="entry name" value="Leu-rich_rpt"/>
</dbReference>
<evidence type="ECO:0000313" key="4">
    <source>
        <dbReference type="Proteomes" id="UP000694255"/>
    </source>
</evidence>
<dbReference type="GeneID" id="73472178"/>
<dbReference type="Proteomes" id="UP000694255">
    <property type="component" value="Unassembled WGS sequence"/>
</dbReference>
<comment type="caution">
    <text evidence="3">The sequence shown here is derived from an EMBL/GenBank/DDBJ whole genome shotgun (WGS) entry which is preliminary data.</text>
</comment>
<dbReference type="OrthoDB" id="4019115at2759"/>
<dbReference type="AlphaFoldDB" id="A0A8J5Q3A9"/>
<dbReference type="RefSeq" id="XP_049261342.1">
    <property type="nucleotide sequence ID" value="XM_049409437.1"/>
</dbReference>
<accession>A0A8J5Q3A9</accession>
<dbReference type="Pfam" id="PF13855">
    <property type="entry name" value="LRR_8"/>
    <property type="match status" value="1"/>
</dbReference>
<keyword evidence="4" id="KW-1185">Reference proteome</keyword>
<dbReference type="PANTHER" id="PTHR45617">
    <property type="entry name" value="LEUCINE RICH REPEAT FAMILY PROTEIN"/>
    <property type="match status" value="1"/>
</dbReference>
<keyword evidence="1" id="KW-0433">Leucine-rich repeat</keyword>
<dbReference type="PROSITE" id="PS51450">
    <property type="entry name" value="LRR"/>
    <property type="match status" value="1"/>
</dbReference>
<sequence>MEVLELTFSYIPTKSLLHYGGIEIISDLASKTLMERNVEVIITWPTSIQIHNDWDTEAGGDEIMLKPRTLHLREDRNSLKFTTEFFEECIEIMNGFPNWKPNLTVHGSDYLMLPTSLERLSVGFSSPQAIHRNRILTRFNVSKLENLTNLKLSDFCSPTLNALKAPKQIKVLEIESRELVSLDGIQEYKQLKDLKLTVFHVDAEQILNCPLPNSITSLCFEWFYRSFEPFKIATAIRRLETGQGIKPIRLPPNLRVLHVHSAQLCPQNWIFPTSLRVLILNVPIIPPHLQLPPNLILLDIHGYSTTSLPDPLPKPLVRIRTSLLPANNDSLSKLANLTHVDFDFEKQPIASFDWKLPKNLRRLILKYDRLRSLKTDVPNLRVVDLTLNSLSMFEELQLPDSVLKLKLIFCWRTRNRYSLEFSITDRHKFPKNLRHLELPDGIVDTLTLINLNLKTFHDLQFINLSGNKITEINCGTFPSSTKTLILSANELKRVHANVFKELPNLKCLELEQNKLGKNSQFRQRIEFPDSLESLDLSQNYLRNFDDLIFPPNPRLKWIQLSHNQFQTNEEEIRNTLKQKLKGAVIYVDSHGPPTPASGLGATVADIYAIKTPRSPFKSPSILEDH</sequence>
<dbReference type="EMBL" id="JAGSYN010000268">
    <property type="protein sequence ID" value="KAG7661109.1"/>
    <property type="molecule type" value="Genomic_DNA"/>
</dbReference>
<proteinExistence type="predicted"/>
<protein>
    <submittedName>
        <fullName evidence="3">Uncharacterized protein</fullName>
    </submittedName>
</protein>
<gene>
    <name evidence="3" type="ORF">J8A68_005378</name>
</gene>
<evidence type="ECO:0000313" key="3">
    <source>
        <dbReference type="EMBL" id="KAG7661109.1"/>
    </source>
</evidence>